<dbReference type="InterPro" id="IPR050570">
    <property type="entry name" value="Cell_wall_metabolism_enzyme"/>
</dbReference>
<dbReference type="GO" id="GO:0042742">
    <property type="term" value="P:defense response to bacterium"/>
    <property type="evidence" value="ECO:0007669"/>
    <property type="project" value="UniProtKB-KW"/>
</dbReference>
<evidence type="ECO:0000256" key="2">
    <source>
        <dbReference type="ARBA" id="ARBA00022638"/>
    </source>
</evidence>
<reference evidence="4" key="1">
    <citation type="journal article" date="2021" name="Proc. Natl. Acad. Sci. U.S.A.">
        <title>A Catalog of Tens of Thousands of Viruses from Human Metagenomes Reveals Hidden Associations with Chronic Diseases.</title>
        <authorList>
            <person name="Tisza M.J."/>
            <person name="Buck C.B."/>
        </authorList>
    </citation>
    <scope>NUCLEOTIDE SEQUENCE</scope>
    <source>
        <strain evidence="4">CtiMP24</strain>
    </source>
</reference>
<evidence type="ECO:0000313" key="4">
    <source>
        <dbReference type="EMBL" id="DAD99988.1"/>
    </source>
</evidence>
<dbReference type="GO" id="GO:0004222">
    <property type="term" value="F:metalloendopeptidase activity"/>
    <property type="evidence" value="ECO:0007669"/>
    <property type="project" value="TreeGrafter"/>
</dbReference>
<dbReference type="EMBL" id="BK015297">
    <property type="protein sequence ID" value="DAD99988.1"/>
    <property type="molecule type" value="Genomic_DNA"/>
</dbReference>
<protein>
    <submittedName>
        <fullName evidence="4">Peptidase</fullName>
    </submittedName>
</protein>
<dbReference type="PANTHER" id="PTHR21666">
    <property type="entry name" value="PEPTIDASE-RELATED"/>
    <property type="match status" value="1"/>
</dbReference>
<dbReference type="CDD" id="cd12797">
    <property type="entry name" value="M23_peptidase"/>
    <property type="match status" value="1"/>
</dbReference>
<name>A0A8S5NZZ1_9CAUD</name>
<dbReference type="InterPro" id="IPR016047">
    <property type="entry name" value="M23ase_b-sheet_dom"/>
</dbReference>
<dbReference type="Gene3D" id="2.70.70.10">
    <property type="entry name" value="Glucose Permease (Domain IIA)"/>
    <property type="match status" value="1"/>
</dbReference>
<dbReference type="GO" id="GO:0031640">
    <property type="term" value="P:killing of cells of another organism"/>
    <property type="evidence" value="ECO:0007669"/>
    <property type="project" value="UniProtKB-KW"/>
</dbReference>
<dbReference type="InterPro" id="IPR011055">
    <property type="entry name" value="Dup_hybrid_motif"/>
</dbReference>
<dbReference type="Pfam" id="PF01551">
    <property type="entry name" value="Peptidase_M23"/>
    <property type="match status" value="1"/>
</dbReference>
<organism evidence="4">
    <name type="scientific">Siphoviridae sp. ctiMP24</name>
    <dbReference type="NCBI Taxonomy" id="2825621"/>
    <lineage>
        <taxon>Viruses</taxon>
        <taxon>Duplodnaviria</taxon>
        <taxon>Heunggongvirae</taxon>
        <taxon>Uroviricota</taxon>
        <taxon>Caudoviricetes</taxon>
    </lineage>
</organism>
<sequence>MPIDQLDILFVGCAHEIHTYSFRIYIITHIFYFVKEEKSMVSCFKGKFRLTSPRGDRVLNGVKGYHHGIDLVGLDDTTVYSIVDGKVRTGSDNSAGNYVCVTIEDGRRVYYFHLKSFKVKTGDTVKKGQAVGIMGNTGHSFGAHTHLELRVKGTAYKSLDISEFTGIPNKVGVYEYKEDGVKQNKYSYDDTVDAMIQDGVTDLKNMANWEKMLDGREKLEAKYVREIFRRYHEKLNKK</sequence>
<evidence type="ECO:0000256" key="1">
    <source>
        <dbReference type="ARBA" id="ARBA00022529"/>
    </source>
</evidence>
<evidence type="ECO:0000259" key="3">
    <source>
        <dbReference type="Pfam" id="PF01551"/>
    </source>
</evidence>
<proteinExistence type="predicted"/>
<keyword evidence="1" id="KW-0929">Antimicrobial</keyword>
<keyword evidence="2" id="KW-0081">Bacteriolytic enzyme</keyword>
<accession>A0A8S5NZZ1</accession>
<feature type="domain" description="M23ase beta-sheet core" evidence="3">
    <location>
        <begin position="65"/>
        <end position="156"/>
    </location>
</feature>
<dbReference type="SUPFAM" id="SSF51261">
    <property type="entry name" value="Duplicated hybrid motif"/>
    <property type="match status" value="1"/>
</dbReference>
<dbReference type="PANTHER" id="PTHR21666:SF270">
    <property type="entry name" value="MUREIN HYDROLASE ACTIVATOR ENVC"/>
    <property type="match status" value="1"/>
</dbReference>